<dbReference type="PANTHER" id="PTHR38435:SF1">
    <property type="entry name" value="DUF871 DOMAIN-CONTAINING PROTEIN"/>
    <property type="match status" value="1"/>
</dbReference>
<dbReference type="RefSeq" id="WP_370596340.1">
    <property type="nucleotide sequence ID" value="NZ_JALBUR010000022.1"/>
</dbReference>
<evidence type="ECO:0000259" key="2">
    <source>
        <dbReference type="Pfam" id="PF19200"/>
    </source>
</evidence>
<evidence type="ECO:0000313" key="4">
    <source>
        <dbReference type="Proteomes" id="UP001286174"/>
    </source>
</evidence>
<dbReference type="InterPro" id="IPR013785">
    <property type="entry name" value="Aldolase_TIM"/>
</dbReference>
<dbReference type="InterPro" id="IPR029000">
    <property type="entry name" value="Cyclophilin-like_dom_sf"/>
</dbReference>
<dbReference type="Proteomes" id="UP001286174">
    <property type="component" value="Unassembled WGS sequence"/>
</dbReference>
<dbReference type="Gene3D" id="2.40.100.10">
    <property type="entry name" value="Cyclophilin-like"/>
    <property type="match status" value="1"/>
</dbReference>
<accession>A0AB35U3M0</accession>
<dbReference type="Pfam" id="PF05913">
    <property type="entry name" value="MupG_C"/>
    <property type="match status" value="1"/>
</dbReference>
<dbReference type="InterPro" id="IPR017853">
    <property type="entry name" value="GH"/>
</dbReference>
<dbReference type="EMBL" id="JALBUR010000022">
    <property type="protein sequence ID" value="MDX8420118.1"/>
    <property type="molecule type" value="Genomic_DNA"/>
</dbReference>
<protein>
    <submittedName>
        <fullName evidence="3">MupG family TIM beta-alpha barrel fold protein</fullName>
    </submittedName>
</protein>
<organism evidence="3 4">
    <name type="scientific">Grylomicrobium aquisgranensis</name>
    <dbReference type="NCBI Taxonomy" id="2926318"/>
    <lineage>
        <taxon>Bacteria</taxon>
        <taxon>Bacillati</taxon>
        <taxon>Bacillota</taxon>
        <taxon>Erysipelotrichia</taxon>
        <taxon>Erysipelotrichales</taxon>
        <taxon>Erysipelotrichaceae</taxon>
        <taxon>Grylomicrobium</taxon>
    </lineage>
</organism>
<feature type="domain" description="6-phospho-N-acetylmuramidase N-terminal" evidence="2">
    <location>
        <begin position="4"/>
        <end position="238"/>
    </location>
</feature>
<dbReference type="Pfam" id="PF19200">
    <property type="entry name" value="MupG_N"/>
    <property type="match status" value="1"/>
</dbReference>
<proteinExistence type="predicted"/>
<reference evidence="3 4" key="1">
    <citation type="submission" date="2022-03" db="EMBL/GenBank/DDBJ databases">
        <title>Novel taxa within the pig intestine.</title>
        <authorList>
            <person name="Wylensek D."/>
            <person name="Bishof K."/>
            <person name="Afrizal A."/>
            <person name="Clavel T."/>
        </authorList>
    </citation>
    <scope>NUCLEOTIDE SEQUENCE [LARGE SCALE GENOMIC DNA]</scope>
    <source>
        <strain evidence="3 4">CLA-KB-P133</strain>
    </source>
</reference>
<evidence type="ECO:0000313" key="3">
    <source>
        <dbReference type="EMBL" id="MDX8420118.1"/>
    </source>
</evidence>
<dbReference type="InterPro" id="IPR008589">
    <property type="entry name" value="MupG"/>
</dbReference>
<dbReference type="InterPro" id="IPR043894">
    <property type="entry name" value="MupG_C"/>
</dbReference>
<comment type="caution">
    <text evidence="3">The sequence shown here is derived from an EMBL/GenBank/DDBJ whole genome shotgun (WGS) entry which is preliminary data.</text>
</comment>
<gene>
    <name evidence="3" type="ORF">MOZ60_08435</name>
</gene>
<dbReference type="InterPro" id="IPR043797">
    <property type="entry name" value="MupG_N"/>
</dbReference>
<sequence length="362" mass="41207">MKQLGISVYPEHTTNEETYAYIRKAGKLGFKRVFTCFLSVKENKDEVVANFSKLCAVAHEAGMIISADTNPEVFKRLGATPYDLSVFHQIGLDIIRLDGHFGEVEDIAITHNPYGIKIEYNASGTVDIDNLIKCGADKENMCMCSNFFPQRHTGMGLARYIELTSAYNKTGLRIASFVSSQQKNTFGPWPVYDGLPTLEMDRDLPIDLQVRHLNAINLCQDILVGNCYASDEELKAMADTDLTKINMRIDWDKGATETEKKITLWDKHQSRDDCNDLIIRSSWPRIEFAGQSIPFRKRADKMAHRGDVVIVNDNLEHYRGEIWIVLKDLELSDEYNLVGRIPEQEQILLDWIKPRFGFGFIG</sequence>
<dbReference type="AlphaFoldDB" id="A0AB35U3M0"/>
<dbReference type="SUPFAM" id="SSF51445">
    <property type="entry name" value="(Trans)glycosidases"/>
    <property type="match status" value="1"/>
</dbReference>
<dbReference type="Gene3D" id="3.20.20.70">
    <property type="entry name" value="Aldolase class I"/>
    <property type="match status" value="1"/>
</dbReference>
<dbReference type="SUPFAM" id="SSF50891">
    <property type="entry name" value="Cyclophilin-like"/>
    <property type="match status" value="1"/>
</dbReference>
<keyword evidence="4" id="KW-1185">Reference proteome</keyword>
<dbReference type="PANTHER" id="PTHR38435">
    <property type="match status" value="1"/>
</dbReference>
<feature type="domain" description="6-phospho-N-acetylmuramidase C-terminal" evidence="1">
    <location>
        <begin position="246"/>
        <end position="360"/>
    </location>
</feature>
<name>A0AB35U3M0_9FIRM</name>
<evidence type="ECO:0000259" key="1">
    <source>
        <dbReference type="Pfam" id="PF05913"/>
    </source>
</evidence>